<evidence type="ECO:0000259" key="5">
    <source>
        <dbReference type="PROSITE" id="PS50071"/>
    </source>
</evidence>
<dbReference type="InterPro" id="IPR009057">
    <property type="entry name" value="Homeodomain-like_sf"/>
</dbReference>
<keyword evidence="2 3" id="KW-0539">Nucleus</keyword>
<keyword evidence="2 3" id="KW-0238">DNA-binding</keyword>
<sequence length="220" mass="24762">MSSENLAQHTYESISDVLPENYAQEAHSPSSVSEPDSNSAINNEQCDSRTLSWHEHVYRKLTTRPTPHFIENILGIQTKSSKCNDAEETLNTSKMPVVSGSLMMDSVGKLVPPQELNEPLNLSIRSDKVRPKTNSKESTRKRKKSRGLDAKTFTSAANPVNSIAEDGDAKKKKKARTTFTGRQIFELEKQFEMKKYLSSSERSEMAKLLNVTETQVNTFY</sequence>
<proteinExistence type="predicted"/>
<feature type="region of interest" description="Disordered" evidence="4">
    <location>
        <begin position="112"/>
        <end position="152"/>
    </location>
</feature>
<dbReference type="SMART" id="SM00389">
    <property type="entry name" value="HOX"/>
    <property type="match status" value="1"/>
</dbReference>
<comment type="caution">
    <text evidence="6">The sequence shown here is derived from an EMBL/GenBank/DDBJ whole genome shotgun (WGS) entry which is preliminary data.</text>
</comment>
<comment type="subcellular location">
    <subcellularLocation>
        <location evidence="1 2 3">Nucleus</location>
    </subcellularLocation>
</comment>
<gene>
    <name evidence="6" type="ORF">ILUMI_07355</name>
</gene>
<evidence type="ECO:0000256" key="4">
    <source>
        <dbReference type="SAM" id="MobiDB-lite"/>
    </source>
</evidence>
<feature type="region of interest" description="Disordered" evidence="4">
    <location>
        <begin position="1"/>
        <end position="43"/>
    </location>
</feature>
<organism evidence="6 7">
    <name type="scientific">Ignelater luminosus</name>
    <name type="common">Cucubano</name>
    <name type="synonym">Pyrophorus luminosus</name>
    <dbReference type="NCBI Taxonomy" id="2038154"/>
    <lineage>
        <taxon>Eukaryota</taxon>
        <taxon>Metazoa</taxon>
        <taxon>Ecdysozoa</taxon>
        <taxon>Arthropoda</taxon>
        <taxon>Hexapoda</taxon>
        <taxon>Insecta</taxon>
        <taxon>Pterygota</taxon>
        <taxon>Neoptera</taxon>
        <taxon>Endopterygota</taxon>
        <taxon>Coleoptera</taxon>
        <taxon>Polyphaga</taxon>
        <taxon>Elateriformia</taxon>
        <taxon>Elateroidea</taxon>
        <taxon>Elateridae</taxon>
        <taxon>Agrypninae</taxon>
        <taxon>Pyrophorini</taxon>
        <taxon>Ignelater</taxon>
    </lineage>
</organism>
<dbReference type="AlphaFoldDB" id="A0A8K0D8G8"/>
<feature type="compositionally biased region" description="Low complexity" evidence="4">
    <location>
        <begin position="28"/>
        <end position="39"/>
    </location>
</feature>
<dbReference type="Gene3D" id="1.10.10.60">
    <property type="entry name" value="Homeodomain-like"/>
    <property type="match status" value="1"/>
</dbReference>
<dbReference type="PANTHER" id="PTHR24340">
    <property type="entry name" value="HOMEOBOX PROTEIN NKX"/>
    <property type="match status" value="1"/>
</dbReference>
<dbReference type="SUPFAM" id="SSF46689">
    <property type="entry name" value="Homeodomain-like"/>
    <property type="match status" value="1"/>
</dbReference>
<evidence type="ECO:0000313" key="6">
    <source>
        <dbReference type="EMBL" id="KAF2898821.1"/>
    </source>
</evidence>
<dbReference type="GO" id="GO:0000978">
    <property type="term" value="F:RNA polymerase II cis-regulatory region sequence-specific DNA binding"/>
    <property type="evidence" value="ECO:0007669"/>
    <property type="project" value="TreeGrafter"/>
</dbReference>
<dbReference type="GO" id="GO:0005634">
    <property type="term" value="C:nucleus"/>
    <property type="evidence" value="ECO:0007669"/>
    <property type="project" value="UniProtKB-SubCell"/>
</dbReference>
<dbReference type="InterPro" id="IPR050394">
    <property type="entry name" value="Homeobox_NK-like"/>
</dbReference>
<dbReference type="EMBL" id="VTPC01003236">
    <property type="protein sequence ID" value="KAF2898821.1"/>
    <property type="molecule type" value="Genomic_DNA"/>
</dbReference>
<dbReference type="GO" id="GO:0030154">
    <property type="term" value="P:cell differentiation"/>
    <property type="evidence" value="ECO:0007669"/>
    <property type="project" value="TreeGrafter"/>
</dbReference>
<dbReference type="PROSITE" id="PS50071">
    <property type="entry name" value="HOMEOBOX_2"/>
    <property type="match status" value="1"/>
</dbReference>
<accession>A0A8K0D8G8</accession>
<dbReference type="Proteomes" id="UP000801492">
    <property type="component" value="Unassembled WGS sequence"/>
</dbReference>
<dbReference type="Pfam" id="PF00046">
    <property type="entry name" value="Homeodomain"/>
    <property type="match status" value="1"/>
</dbReference>
<feature type="compositionally biased region" description="Basic and acidic residues" evidence="4">
    <location>
        <begin position="125"/>
        <end position="138"/>
    </location>
</feature>
<dbReference type="PANTHER" id="PTHR24340:SF70">
    <property type="entry name" value="NK7.1, ISOFORM A"/>
    <property type="match status" value="1"/>
</dbReference>
<name>A0A8K0D8G8_IGNLU</name>
<dbReference type="OrthoDB" id="6159439at2759"/>
<keyword evidence="7" id="KW-1185">Reference proteome</keyword>
<feature type="compositionally biased region" description="Polar residues" evidence="4">
    <location>
        <begin position="1"/>
        <end position="13"/>
    </location>
</feature>
<dbReference type="InterPro" id="IPR001356">
    <property type="entry name" value="HD"/>
</dbReference>
<evidence type="ECO:0000313" key="7">
    <source>
        <dbReference type="Proteomes" id="UP000801492"/>
    </source>
</evidence>
<protein>
    <recommendedName>
        <fullName evidence="5">Homeobox domain-containing protein</fullName>
    </recommendedName>
</protein>
<feature type="domain" description="Homeobox" evidence="5">
    <location>
        <begin position="170"/>
        <end position="220"/>
    </location>
</feature>
<dbReference type="GO" id="GO:0000981">
    <property type="term" value="F:DNA-binding transcription factor activity, RNA polymerase II-specific"/>
    <property type="evidence" value="ECO:0007669"/>
    <property type="project" value="TreeGrafter"/>
</dbReference>
<evidence type="ECO:0000256" key="3">
    <source>
        <dbReference type="RuleBase" id="RU000682"/>
    </source>
</evidence>
<keyword evidence="2 3" id="KW-0371">Homeobox</keyword>
<evidence type="ECO:0000256" key="2">
    <source>
        <dbReference type="PROSITE-ProRule" id="PRU00108"/>
    </source>
</evidence>
<dbReference type="CDD" id="cd00086">
    <property type="entry name" value="homeodomain"/>
    <property type="match status" value="1"/>
</dbReference>
<evidence type="ECO:0000256" key="1">
    <source>
        <dbReference type="ARBA" id="ARBA00004123"/>
    </source>
</evidence>
<reference evidence="6" key="1">
    <citation type="submission" date="2019-08" db="EMBL/GenBank/DDBJ databases">
        <title>The genome of the North American firefly Photinus pyralis.</title>
        <authorList>
            <consortium name="Photinus pyralis genome working group"/>
            <person name="Fallon T.R."/>
            <person name="Sander Lower S.E."/>
            <person name="Weng J.-K."/>
        </authorList>
    </citation>
    <scope>NUCLEOTIDE SEQUENCE</scope>
    <source>
        <strain evidence="6">TRF0915ILg1</strain>
        <tissue evidence="6">Whole body</tissue>
    </source>
</reference>